<comment type="caution">
    <text evidence="15">The sequence shown here is derived from an EMBL/GenBank/DDBJ whole genome shotgun (WGS) entry which is preliminary data.</text>
</comment>
<evidence type="ECO:0000256" key="12">
    <source>
        <dbReference type="ARBA" id="ARBA00046380"/>
    </source>
</evidence>
<keyword evidence="3 13" id="KW-0540">Nuclease</keyword>
<keyword evidence="6 13" id="KW-0378">Hydrolase</keyword>
<keyword evidence="7" id="KW-0460">Magnesium</keyword>
<evidence type="ECO:0000256" key="8">
    <source>
        <dbReference type="ARBA" id="ARBA00022884"/>
    </source>
</evidence>
<name>A0A0R1U8F5_9LACO</name>
<evidence type="ECO:0000256" key="3">
    <source>
        <dbReference type="ARBA" id="ARBA00022722"/>
    </source>
</evidence>
<evidence type="ECO:0000256" key="9">
    <source>
        <dbReference type="ARBA" id="ARBA00023118"/>
    </source>
</evidence>
<reference evidence="15 16" key="1">
    <citation type="journal article" date="2015" name="Genome Announc.">
        <title>Expanding the biotechnology potential of lactobacilli through comparative genomics of 213 strains and associated genera.</title>
        <authorList>
            <person name="Sun Z."/>
            <person name="Harris H.M."/>
            <person name="McCann A."/>
            <person name="Guo C."/>
            <person name="Argimon S."/>
            <person name="Zhang W."/>
            <person name="Yang X."/>
            <person name="Jeffery I.B."/>
            <person name="Cooney J.C."/>
            <person name="Kagawa T.F."/>
            <person name="Liu W."/>
            <person name="Song Y."/>
            <person name="Salvetti E."/>
            <person name="Wrobel A."/>
            <person name="Rasinkangas P."/>
            <person name="Parkhill J."/>
            <person name="Rea M.C."/>
            <person name="O'Sullivan O."/>
            <person name="Ritari J."/>
            <person name="Douillard F.P."/>
            <person name="Paul Ross R."/>
            <person name="Yang R."/>
            <person name="Briner A.E."/>
            <person name="Felis G.E."/>
            <person name="de Vos W.M."/>
            <person name="Barrangou R."/>
            <person name="Klaenhammer T.R."/>
            <person name="Caufield P.W."/>
            <person name="Cui Y."/>
            <person name="Zhang H."/>
            <person name="O'Toole P.W."/>
        </authorList>
    </citation>
    <scope>NUCLEOTIDE SEQUENCE [LARGE SCALE GENOMIC DNA]</scope>
    <source>
        <strain evidence="15 16">DSM 16043</strain>
    </source>
</reference>
<dbReference type="PATRIC" id="fig|1423763.3.peg.772"/>
<keyword evidence="11" id="KW-0464">Manganese</keyword>
<keyword evidence="8" id="KW-0694">RNA-binding</keyword>
<sequence>MNQSEPYYLGIDTGVSNAGHAAIDENFNILKYHHKKEIGVTQFKKANTAEKRRSFRGARRRYSHRSWRLKQFERYMAPYFEEKGVNYKEYLKAFNNSWISPKDKNRKQLKFNTELSKYNTRFEAMVSLIENDDSVPKDPARRLQLIFEVMHPLIKYRGNFLEKGEVEDFAMPKLDYFLALNEINAALVKVGKNHELSEAYLLNITNAKKIESVMSDETINNAKKCDYIADLLVVDKLKSDAKKLNKTLCKSIASLILGRSVTSKSLKQLFNYEAEIKVNNKAVKGFRFGSGDTQDILDVMYDSYPVNATLLLDSLYKTYRQIKLFELLPGGKYFESMVKSYSEFKEQLANYKKALKTIKNPDVVNTMKDKLNSYLYFKRRGKKIDYETFIASISKETKGNKSNNFYPYRNENKYVKAIFEQIDKGNFLKKQRGLDNNNLPHQVMQLELRRIIDTQSKVKGFEWLAKDDLTNKHEKYNLERFIDFRIPYYVGPLDRNNSSEFSWVCYKDKKKIPLTVWNFNERIDFGRTINHFIRRMTATDTYILGEAVLPASSLIYQKYEVLNELNKIKVKGQSLSVNLKQDIFDQLFKKGDVNLQRLCGYLNAYVNEYNNDLKASEITGLPETGKFNSSLSTYHLLKEDIPDLISDPKYQNDIDQIVEILTVFDKDSIKVKKEEISKLKISKIDGFPLNKIASKQFKGWGRLSKKLLCDLKSKTILNDNKEYSILDILWFTDLNLQQIIKKEDFKDQIQKLNKQFTMGESREDKINRILQYSRISAHNERSIRQLVAIVDDYTQFNNRAPKMISLEFARGSQKNANNSTKYERVQQILQNAVTKIEWDKNLEKEFNSFKSNKQKFGLKEYLYFTQNGKDIYDSTPIDINDLDRYDIDHIYARSKHGTDNSLDNIVLTSVKNNRDIKKDKPAVKAFSKQKDFWKNLKDCRLISEQKYKNLNTDWTEKNFDVHQKSRMIARSLVDTSAITKITAQILNELYPDTTIIAINAGLSQSLREKFNLFKVRDVNDYHHAVDAYLAAFSAVFMWKLYPSLRPMLDYNDYLVSRKVKDIDLNKFGFATLNEGKKHHLVHDGIITNSDGEIVGNQKKIIKQLEKLRNPKWMSVVYRPIENGNKGGGLFKQTINKAKQSKKAISKKRNLDSAIYGYYDTPNTKSMMLIKFEGKYKIINIPNGLNLRDSKAIDQLIKKNLPKNKQYRILIKNILPFTMAQDVIKKENSKYKAHYLIVSADGPTNYDQLWLPNNVMELLEELDKRPAELFENEDMDKKLNNAFEQICYYVEQYSPLIAYQQTAWQALVANKEKFIKLKANGDKEKLQAKYGEIISILQAIHSNSSKYFNISMEKRTQ</sequence>
<keyword evidence="5 13" id="KW-0255">Endonuclease</keyword>
<evidence type="ECO:0000259" key="14">
    <source>
        <dbReference type="PROSITE" id="PS51749"/>
    </source>
</evidence>
<keyword evidence="16" id="KW-1185">Reference proteome</keyword>
<dbReference type="InterPro" id="IPR032240">
    <property type="entry name" value="Cas9_REC"/>
</dbReference>
<dbReference type="NCBIfam" id="TIGR01865">
    <property type="entry name" value="cas_Csn1"/>
    <property type="match status" value="1"/>
</dbReference>
<dbReference type="Pfam" id="PF13395">
    <property type="entry name" value="HNH_4"/>
    <property type="match status" value="1"/>
</dbReference>
<dbReference type="STRING" id="1423763.FC46_GL000765"/>
<dbReference type="InterPro" id="IPR055228">
    <property type="entry name" value="Cas9_RuvC"/>
</dbReference>
<accession>A0A0R1U8F5</accession>
<dbReference type="Pfam" id="PF16595">
    <property type="entry name" value="Cas9_PI"/>
    <property type="match status" value="1"/>
</dbReference>
<keyword evidence="9" id="KW-0051">Antiviral defense</keyword>
<evidence type="ECO:0000256" key="4">
    <source>
        <dbReference type="ARBA" id="ARBA00022723"/>
    </source>
</evidence>
<comment type="subunit">
    <text evidence="12">Monomer. Binds crRNA and tracrRNA.</text>
</comment>
<keyword evidence="10 13" id="KW-0238">DNA-binding</keyword>
<evidence type="ECO:0000256" key="5">
    <source>
        <dbReference type="ARBA" id="ARBA00022759"/>
    </source>
</evidence>
<evidence type="ECO:0000313" key="16">
    <source>
        <dbReference type="Proteomes" id="UP000051036"/>
    </source>
</evidence>
<dbReference type="GO" id="GO:0004519">
    <property type="term" value="F:endonuclease activity"/>
    <property type="evidence" value="ECO:0007669"/>
    <property type="project" value="UniProtKB-UniRule"/>
</dbReference>
<comment type="similarity">
    <text evidence="2">Belongs to the CRISPR-associated protein Cas9 family. Subtype II-A subfamily.</text>
</comment>
<dbReference type="InterPro" id="IPR033114">
    <property type="entry name" value="HNH_CAS9"/>
</dbReference>
<organism evidence="15 16">
    <name type="scientific">Lactobacillus kalixensis DSM 16043</name>
    <dbReference type="NCBI Taxonomy" id="1423763"/>
    <lineage>
        <taxon>Bacteria</taxon>
        <taxon>Bacillati</taxon>
        <taxon>Bacillota</taxon>
        <taxon>Bacilli</taxon>
        <taxon>Lactobacillales</taxon>
        <taxon>Lactobacillaceae</taxon>
        <taxon>Lactobacillus</taxon>
    </lineage>
</organism>
<dbReference type="Pfam" id="PF22702">
    <property type="entry name" value="Cas9_RuvC"/>
    <property type="match status" value="1"/>
</dbReference>
<dbReference type="InterPro" id="IPR032237">
    <property type="entry name" value="Cas9_PI"/>
</dbReference>
<feature type="domain" description="HNH Cas9-type" evidence="14">
    <location>
        <begin position="811"/>
        <end position="972"/>
    </location>
</feature>
<dbReference type="GO" id="GO:0003723">
    <property type="term" value="F:RNA binding"/>
    <property type="evidence" value="ECO:0007669"/>
    <property type="project" value="UniProtKB-UniRule"/>
</dbReference>
<dbReference type="GO" id="GO:0046872">
    <property type="term" value="F:metal ion binding"/>
    <property type="evidence" value="ECO:0007669"/>
    <property type="project" value="UniProtKB-KW"/>
</dbReference>
<evidence type="ECO:0000256" key="6">
    <source>
        <dbReference type="ARBA" id="ARBA00022801"/>
    </source>
</evidence>
<dbReference type="RefSeq" id="WP_057799108.1">
    <property type="nucleotide sequence ID" value="NZ_AZFM01000021.1"/>
</dbReference>
<dbReference type="GO" id="GO:0003677">
    <property type="term" value="F:DNA binding"/>
    <property type="evidence" value="ECO:0007669"/>
    <property type="project" value="UniProtKB-UniRule"/>
</dbReference>
<protein>
    <recommendedName>
        <fullName evidence="14">HNH Cas9-type domain-containing protein</fullName>
    </recommendedName>
</protein>
<evidence type="ECO:0000256" key="1">
    <source>
        <dbReference type="ARBA" id="ARBA00001946"/>
    </source>
</evidence>
<comment type="cofactor">
    <cofactor evidence="1">
        <name>Mg(2+)</name>
        <dbReference type="ChEBI" id="CHEBI:18420"/>
    </cofactor>
</comment>
<dbReference type="Proteomes" id="UP000051036">
    <property type="component" value="Unassembled WGS sequence"/>
</dbReference>
<dbReference type="InterPro" id="IPR028629">
    <property type="entry name" value="Cas9"/>
</dbReference>
<dbReference type="OrthoDB" id="9757607at2"/>
<dbReference type="EMBL" id="AZFM01000021">
    <property type="protein sequence ID" value="KRL89590.1"/>
    <property type="molecule type" value="Genomic_DNA"/>
</dbReference>
<dbReference type="InterPro" id="IPR003615">
    <property type="entry name" value="HNH_nuc"/>
</dbReference>
<evidence type="ECO:0000256" key="10">
    <source>
        <dbReference type="ARBA" id="ARBA00023125"/>
    </source>
</evidence>
<dbReference type="GO" id="GO:0016787">
    <property type="term" value="F:hydrolase activity"/>
    <property type="evidence" value="ECO:0007669"/>
    <property type="project" value="UniProtKB-KW"/>
</dbReference>
<gene>
    <name evidence="15" type="ORF">FC46_GL000765</name>
</gene>
<keyword evidence="4" id="KW-0479">Metal-binding</keyword>
<evidence type="ECO:0000256" key="13">
    <source>
        <dbReference type="PROSITE-ProRule" id="PRU01085"/>
    </source>
</evidence>
<dbReference type="GO" id="GO:0051607">
    <property type="term" value="P:defense response to virus"/>
    <property type="evidence" value="ECO:0007669"/>
    <property type="project" value="UniProtKB-KW"/>
</dbReference>
<evidence type="ECO:0000313" key="15">
    <source>
        <dbReference type="EMBL" id="KRL89590.1"/>
    </source>
</evidence>
<dbReference type="Pfam" id="PF16592">
    <property type="entry name" value="Cas9_REC"/>
    <property type="match status" value="1"/>
</dbReference>
<evidence type="ECO:0000256" key="2">
    <source>
        <dbReference type="ARBA" id="ARBA00005244"/>
    </source>
</evidence>
<proteinExistence type="inferred from homology"/>
<dbReference type="PROSITE" id="PS51749">
    <property type="entry name" value="HNH_CAS9"/>
    <property type="match status" value="1"/>
</dbReference>
<evidence type="ECO:0000256" key="11">
    <source>
        <dbReference type="ARBA" id="ARBA00023211"/>
    </source>
</evidence>
<evidence type="ECO:0000256" key="7">
    <source>
        <dbReference type="ARBA" id="ARBA00022842"/>
    </source>
</evidence>